<organism evidence="1 2">
    <name type="scientific">Lacihabitans lacunae</name>
    <dbReference type="NCBI Taxonomy" id="1028214"/>
    <lineage>
        <taxon>Bacteria</taxon>
        <taxon>Pseudomonadati</taxon>
        <taxon>Bacteroidota</taxon>
        <taxon>Cytophagia</taxon>
        <taxon>Cytophagales</taxon>
        <taxon>Leadbetterellaceae</taxon>
        <taxon>Lacihabitans</taxon>
    </lineage>
</organism>
<evidence type="ECO:0000313" key="2">
    <source>
        <dbReference type="Proteomes" id="UP001595616"/>
    </source>
</evidence>
<accession>A0ABV7Z0S4</accession>
<reference evidence="2" key="1">
    <citation type="journal article" date="2019" name="Int. J. Syst. Evol. Microbiol.">
        <title>The Global Catalogue of Microorganisms (GCM) 10K type strain sequencing project: providing services to taxonomists for standard genome sequencing and annotation.</title>
        <authorList>
            <consortium name="The Broad Institute Genomics Platform"/>
            <consortium name="The Broad Institute Genome Sequencing Center for Infectious Disease"/>
            <person name="Wu L."/>
            <person name="Ma J."/>
        </authorList>
    </citation>
    <scope>NUCLEOTIDE SEQUENCE [LARGE SCALE GENOMIC DNA]</scope>
    <source>
        <strain evidence="2">CECT 7956</strain>
    </source>
</reference>
<dbReference type="EMBL" id="JBHRYQ010000001">
    <property type="protein sequence ID" value="MFC3813059.1"/>
    <property type="molecule type" value="Genomic_DNA"/>
</dbReference>
<name>A0ABV7Z0S4_9BACT</name>
<keyword evidence="2" id="KW-1185">Reference proteome</keyword>
<proteinExistence type="predicted"/>
<gene>
    <name evidence="1" type="ORF">ACFOOI_20510</name>
</gene>
<evidence type="ECO:0000313" key="1">
    <source>
        <dbReference type="EMBL" id="MFC3813059.1"/>
    </source>
</evidence>
<sequence>MMHQTRVFVPAEYIEQVMEVSKGVFNNEEEVGFLKSCLYYLKEGLNADQAIDMAMIDYLIDL</sequence>
<evidence type="ECO:0008006" key="3">
    <source>
        <dbReference type="Google" id="ProtNLM"/>
    </source>
</evidence>
<comment type="caution">
    <text evidence="1">The sequence shown here is derived from an EMBL/GenBank/DDBJ whole genome shotgun (WGS) entry which is preliminary data.</text>
</comment>
<dbReference type="Proteomes" id="UP001595616">
    <property type="component" value="Unassembled WGS sequence"/>
</dbReference>
<protein>
    <recommendedName>
        <fullName evidence="3">Transcriptional regulator</fullName>
    </recommendedName>
</protein>
<dbReference type="RefSeq" id="WP_379839965.1">
    <property type="nucleotide sequence ID" value="NZ_JBHRYQ010000001.1"/>
</dbReference>